<comment type="similarity">
    <text evidence="1 12">Belongs to the SPC24 family.</text>
</comment>
<dbReference type="PANTHER" id="PTHR22142:SF2">
    <property type="entry name" value="KINETOCHORE PROTEIN SPC24"/>
    <property type="match status" value="1"/>
</dbReference>
<evidence type="ECO:0000256" key="1">
    <source>
        <dbReference type="ARBA" id="ARBA00007804"/>
    </source>
</evidence>
<keyword evidence="4 12" id="KW-0132">Cell division</keyword>
<dbReference type="Proteomes" id="UP001249851">
    <property type="component" value="Unassembled WGS sequence"/>
</dbReference>
<reference evidence="14" key="1">
    <citation type="journal article" date="2023" name="G3 (Bethesda)">
        <title>Whole genome assembly and annotation of the endangered Caribbean coral Acropora cervicornis.</title>
        <authorList>
            <person name="Selwyn J.D."/>
            <person name="Vollmer S.V."/>
        </authorList>
    </citation>
    <scope>NUCLEOTIDE SEQUENCE</scope>
    <source>
        <strain evidence="14">K2</strain>
    </source>
</reference>
<comment type="subunit">
    <text evidence="12">Component of the NDC80 complex.</text>
</comment>
<evidence type="ECO:0000256" key="7">
    <source>
        <dbReference type="ARBA" id="ARBA00023054"/>
    </source>
</evidence>
<evidence type="ECO:0000256" key="6">
    <source>
        <dbReference type="ARBA" id="ARBA00022838"/>
    </source>
</evidence>
<comment type="function">
    <text evidence="11">Acts as a component of the essential kinetochore-associated NDC80 complex, which is required for chromosome segregation and spindle checkpoint activity. Required for kinetochore integrity and the organization of stable microtubule binding sites in the outer plate of the kinetochore. The NDC80 complex synergistically enhances the affinity of the SKA1 complex for microtubules and may allow the NDC80 complex to track depolymerizing microtubules.</text>
</comment>
<keyword evidence="5 12" id="KW-0498">Mitosis</keyword>
<evidence type="ECO:0000256" key="13">
    <source>
        <dbReference type="SAM" id="Coils"/>
    </source>
</evidence>
<gene>
    <name evidence="14" type="ORF">P5673_019937</name>
</gene>
<proteinExistence type="inferred from homology"/>
<keyword evidence="8 12" id="KW-0539">Nucleus</keyword>
<dbReference type="AlphaFoldDB" id="A0AAD9QAX7"/>
<keyword evidence="9 12" id="KW-0131">Cell cycle</keyword>
<dbReference type="InterPro" id="IPR013252">
    <property type="entry name" value="Ndc80_Spc24"/>
</dbReference>
<evidence type="ECO:0000256" key="2">
    <source>
        <dbReference type="ARBA" id="ARBA00013690"/>
    </source>
</evidence>
<dbReference type="GO" id="GO:0005634">
    <property type="term" value="C:nucleus"/>
    <property type="evidence" value="ECO:0007669"/>
    <property type="project" value="UniProtKB-SubCell"/>
</dbReference>
<sequence length="189" mass="22082">MDVQETTNEVITVLSNAEDEESLEKTARNFDEVQEIRLQEEGDFSNTLLALSKILQAQEVKIKASKLDESSNRMNSLQDDKKTTTQFIEKIEDDVKLLEENINARENEIQDLQVRAAEVKENQEEVLPKKRYIFSLYTNISHIRWDYECEEDHVKGFMANLNDVRPFCLNKSENSAYDIANRLWDIMDD</sequence>
<keyword evidence="7 13" id="KW-0175">Coiled coil</keyword>
<evidence type="ECO:0000256" key="12">
    <source>
        <dbReference type="RuleBase" id="RU368011"/>
    </source>
</evidence>
<keyword evidence="15" id="KW-1185">Reference proteome</keyword>
<evidence type="ECO:0000256" key="8">
    <source>
        <dbReference type="ARBA" id="ARBA00023242"/>
    </source>
</evidence>
<protein>
    <recommendedName>
        <fullName evidence="2 12">Kinetochore protein Spc24</fullName>
    </recommendedName>
</protein>
<dbReference type="Pfam" id="PF08286">
    <property type="entry name" value="Spc24"/>
    <property type="match status" value="1"/>
</dbReference>
<evidence type="ECO:0000256" key="10">
    <source>
        <dbReference type="ARBA" id="ARBA00023328"/>
    </source>
</evidence>
<comment type="caution">
    <text evidence="14">The sequence shown here is derived from an EMBL/GenBank/DDBJ whole genome shotgun (WGS) entry which is preliminary data.</text>
</comment>
<organism evidence="14 15">
    <name type="scientific">Acropora cervicornis</name>
    <name type="common">Staghorn coral</name>
    <dbReference type="NCBI Taxonomy" id="6130"/>
    <lineage>
        <taxon>Eukaryota</taxon>
        <taxon>Metazoa</taxon>
        <taxon>Cnidaria</taxon>
        <taxon>Anthozoa</taxon>
        <taxon>Hexacorallia</taxon>
        <taxon>Scleractinia</taxon>
        <taxon>Astrocoeniina</taxon>
        <taxon>Acroporidae</taxon>
        <taxon>Acropora</taxon>
    </lineage>
</organism>
<dbReference type="GO" id="GO:0007059">
    <property type="term" value="P:chromosome segregation"/>
    <property type="evidence" value="ECO:0007669"/>
    <property type="project" value="TreeGrafter"/>
</dbReference>
<reference evidence="14" key="2">
    <citation type="journal article" date="2023" name="Science">
        <title>Genomic signatures of disease resistance in endangered staghorn corals.</title>
        <authorList>
            <person name="Vollmer S.V."/>
            <person name="Selwyn J.D."/>
            <person name="Despard B.A."/>
            <person name="Roesel C.L."/>
        </authorList>
    </citation>
    <scope>NUCLEOTIDE SEQUENCE</scope>
    <source>
        <strain evidence="14">K2</strain>
    </source>
</reference>
<keyword evidence="3 12" id="KW-0158">Chromosome</keyword>
<dbReference type="EMBL" id="JARQWQ010000047">
    <property type="protein sequence ID" value="KAK2557947.1"/>
    <property type="molecule type" value="Genomic_DNA"/>
</dbReference>
<evidence type="ECO:0000256" key="4">
    <source>
        <dbReference type="ARBA" id="ARBA00022618"/>
    </source>
</evidence>
<evidence type="ECO:0000256" key="3">
    <source>
        <dbReference type="ARBA" id="ARBA00022454"/>
    </source>
</evidence>
<dbReference type="PANTHER" id="PTHR22142">
    <property type="match status" value="1"/>
</dbReference>
<dbReference type="GO" id="GO:0051301">
    <property type="term" value="P:cell division"/>
    <property type="evidence" value="ECO:0007669"/>
    <property type="project" value="UniProtKB-UniRule"/>
</dbReference>
<evidence type="ECO:0000313" key="15">
    <source>
        <dbReference type="Proteomes" id="UP001249851"/>
    </source>
</evidence>
<name>A0AAD9QAX7_ACRCE</name>
<keyword evidence="10 12" id="KW-0137">Centromere</keyword>
<dbReference type="GO" id="GO:0031262">
    <property type="term" value="C:Ndc80 complex"/>
    <property type="evidence" value="ECO:0007669"/>
    <property type="project" value="TreeGrafter"/>
</dbReference>
<evidence type="ECO:0000256" key="11">
    <source>
        <dbReference type="ARBA" id="ARBA00045419"/>
    </source>
</evidence>
<evidence type="ECO:0000313" key="14">
    <source>
        <dbReference type="EMBL" id="KAK2557947.1"/>
    </source>
</evidence>
<evidence type="ECO:0000256" key="5">
    <source>
        <dbReference type="ARBA" id="ARBA00022776"/>
    </source>
</evidence>
<accession>A0AAD9QAX7</accession>
<comment type="subcellular location">
    <subcellularLocation>
        <location evidence="12">Nucleus</location>
    </subcellularLocation>
    <subcellularLocation>
        <location evidence="12">Chromosome</location>
        <location evidence="12">Centromere</location>
        <location evidence="12">Kinetochore</location>
    </subcellularLocation>
</comment>
<feature type="coiled-coil region" evidence="13">
    <location>
        <begin position="88"/>
        <end position="122"/>
    </location>
</feature>
<evidence type="ECO:0000256" key="9">
    <source>
        <dbReference type="ARBA" id="ARBA00023306"/>
    </source>
</evidence>
<dbReference type="Gene3D" id="3.30.160.570">
    <property type="entry name" value="Ncd80 complex, Spc24 subunit"/>
    <property type="match status" value="1"/>
</dbReference>
<keyword evidence="6 12" id="KW-0995">Kinetochore</keyword>
<dbReference type="GO" id="GO:0008017">
    <property type="term" value="F:microtubule binding"/>
    <property type="evidence" value="ECO:0007669"/>
    <property type="project" value="TreeGrafter"/>
</dbReference>